<feature type="domain" description="CWF21" evidence="8">
    <location>
        <begin position="50"/>
        <end position="95"/>
    </location>
</feature>
<sequence>MYNGIGLQTARGSGTNGYVQRNLSSIRPRDAPRAQPQEKARIFEPDQRILDHERKRKIEIQCIELQDELEEQGLPDDEIEARVDALRARLRERQDAVCPSHQETKSLRPSDTHALGAAKKLEREKMERALRIRPDYVEGEAFSPEIQERRKMERKEERARLHEEAQARWEQRRTERAERDVRVDRQPDIDDPRVSRPPRDARDRGWDSPRDHGWPARRSPSPGAASRTPSPPHTAAPPPPGPPPRRPDASREGPV</sequence>
<evidence type="ECO:0000313" key="9">
    <source>
        <dbReference type="EMBL" id="WFD45650.1"/>
    </source>
</evidence>
<dbReference type="InterPro" id="IPR013170">
    <property type="entry name" value="mRNA_splic_Cwf21_dom"/>
</dbReference>
<dbReference type="PANTHER" id="PTHR36562:SF5">
    <property type="entry name" value="SERINE_ARGININE REPETITIVE MATRIX 2"/>
    <property type="match status" value="1"/>
</dbReference>
<evidence type="ECO:0000313" key="10">
    <source>
        <dbReference type="Proteomes" id="UP000818624"/>
    </source>
</evidence>
<dbReference type="EMBL" id="CP046234">
    <property type="protein sequence ID" value="WFD45650.1"/>
    <property type="molecule type" value="Genomic_DNA"/>
</dbReference>
<feature type="compositionally biased region" description="Pro residues" evidence="7">
    <location>
        <begin position="229"/>
        <end position="244"/>
    </location>
</feature>
<organism evidence="9 10">
    <name type="scientific">Malassezia furfur</name>
    <name type="common">Pityriasis versicolor infection agent</name>
    <name type="synonym">Pityrosporum furfur</name>
    <dbReference type="NCBI Taxonomy" id="55194"/>
    <lineage>
        <taxon>Eukaryota</taxon>
        <taxon>Fungi</taxon>
        <taxon>Dikarya</taxon>
        <taxon>Basidiomycota</taxon>
        <taxon>Ustilaginomycotina</taxon>
        <taxon>Malasseziomycetes</taxon>
        <taxon>Malasseziales</taxon>
        <taxon>Malasseziaceae</taxon>
        <taxon>Malassezia</taxon>
    </lineage>
</organism>
<dbReference type="Pfam" id="PF08312">
    <property type="entry name" value="cwf21"/>
    <property type="match status" value="1"/>
</dbReference>
<protein>
    <submittedName>
        <fullName evidence="9">RNA-splicing factor</fullName>
    </submittedName>
</protein>
<reference evidence="9 10" key="1">
    <citation type="journal article" date="2020" name="Elife">
        <title>Loss of centromere function drives karyotype evolution in closely related Malassezia species.</title>
        <authorList>
            <person name="Sankaranarayanan S.R."/>
            <person name="Ianiri G."/>
            <person name="Coelho M.A."/>
            <person name="Reza M.H."/>
            <person name="Thimmappa B.C."/>
            <person name="Ganguly P."/>
            <person name="Vadnala R.N."/>
            <person name="Sun S."/>
            <person name="Siddharthan R."/>
            <person name="Tellgren-Roth C."/>
            <person name="Dawson T.L."/>
            <person name="Heitman J."/>
            <person name="Sanyal K."/>
        </authorList>
    </citation>
    <scope>NUCLEOTIDE SEQUENCE [LARGE SCALE GENOMIC DNA]</scope>
    <source>
        <strain evidence="9">CBS14141</strain>
    </source>
</reference>
<evidence type="ECO:0000256" key="6">
    <source>
        <dbReference type="ARBA" id="ARBA00023242"/>
    </source>
</evidence>
<feature type="compositionally biased region" description="Basic and acidic residues" evidence="7">
    <location>
        <begin position="245"/>
        <end position="255"/>
    </location>
</feature>
<keyword evidence="5" id="KW-0508">mRNA splicing</keyword>
<feature type="compositionally biased region" description="Basic and acidic residues" evidence="7">
    <location>
        <begin position="146"/>
        <end position="214"/>
    </location>
</feature>
<evidence type="ECO:0000256" key="1">
    <source>
        <dbReference type="ARBA" id="ARBA00004123"/>
    </source>
</evidence>
<dbReference type="Proteomes" id="UP000818624">
    <property type="component" value="Chromosome 1"/>
</dbReference>
<evidence type="ECO:0000256" key="4">
    <source>
        <dbReference type="ARBA" id="ARBA00022728"/>
    </source>
</evidence>
<dbReference type="SMART" id="SM01115">
    <property type="entry name" value="cwf21"/>
    <property type="match status" value="1"/>
</dbReference>
<dbReference type="Gene3D" id="6.10.140.420">
    <property type="match status" value="1"/>
</dbReference>
<dbReference type="CDD" id="cd21373">
    <property type="entry name" value="cwf21_SRRM2-like"/>
    <property type="match status" value="1"/>
</dbReference>
<keyword evidence="6" id="KW-0539">Nucleus</keyword>
<feature type="compositionally biased region" description="Basic and acidic residues" evidence="7">
    <location>
        <begin position="119"/>
        <end position="136"/>
    </location>
</feature>
<evidence type="ECO:0000256" key="2">
    <source>
        <dbReference type="ARBA" id="ARBA00005954"/>
    </source>
</evidence>
<keyword evidence="4" id="KW-0747">Spliceosome</keyword>
<name>A0ABY8EMG3_MALFU</name>
<feature type="region of interest" description="Disordered" evidence="7">
    <location>
        <begin position="1"/>
        <end position="38"/>
    </location>
</feature>
<evidence type="ECO:0000256" key="5">
    <source>
        <dbReference type="ARBA" id="ARBA00023187"/>
    </source>
</evidence>
<evidence type="ECO:0000259" key="8">
    <source>
        <dbReference type="SMART" id="SM01115"/>
    </source>
</evidence>
<dbReference type="PANTHER" id="PTHR36562">
    <property type="entry name" value="SERINE/ARGININE REPETITIVE MATRIX 2"/>
    <property type="match status" value="1"/>
</dbReference>
<keyword evidence="3" id="KW-0507">mRNA processing</keyword>
<feature type="region of interest" description="Disordered" evidence="7">
    <location>
        <begin position="94"/>
        <end position="255"/>
    </location>
</feature>
<proteinExistence type="inferred from homology"/>
<comment type="similarity">
    <text evidence="2">Belongs to the CWC21 family.</text>
</comment>
<feature type="compositionally biased region" description="Basic and acidic residues" evidence="7">
    <location>
        <begin position="102"/>
        <end position="111"/>
    </location>
</feature>
<dbReference type="InterPro" id="IPR051372">
    <property type="entry name" value="CWC21"/>
</dbReference>
<feature type="compositionally biased region" description="Polar residues" evidence="7">
    <location>
        <begin position="10"/>
        <end position="25"/>
    </location>
</feature>
<keyword evidence="10" id="KW-1185">Reference proteome</keyword>
<feature type="compositionally biased region" description="Basic and acidic residues" evidence="7">
    <location>
        <begin position="27"/>
        <end position="38"/>
    </location>
</feature>
<accession>A0ABY8EMG3</accession>
<evidence type="ECO:0000256" key="3">
    <source>
        <dbReference type="ARBA" id="ARBA00022664"/>
    </source>
</evidence>
<comment type="subcellular location">
    <subcellularLocation>
        <location evidence="1">Nucleus</location>
    </subcellularLocation>
</comment>
<evidence type="ECO:0000256" key="7">
    <source>
        <dbReference type="SAM" id="MobiDB-lite"/>
    </source>
</evidence>
<gene>
    <name evidence="9" type="primary">CWC21</name>
    <name evidence="9" type="ORF">GLX27_000272</name>
</gene>